<sequence length="61" mass="6845">MMNLSKPICLTGIPKSIWADFWICDRDRLARSGVFAVKRVGKEGTLIAKSFMDTLTAKEKV</sequence>
<gene>
    <name evidence="1" type="ORF">ACE1CC_34515</name>
</gene>
<organism evidence="1 2">
    <name type="scientific">Floridaenema aerugineum BLCC-F46</name>
    <dbReference type="NCBI Taxonomy" id="3153654"/>
    <lineage>
        <taxon>Bacteria</taxon>
        <taxon>Bacillati</taxon>
        <taxon>Cyanobacteriota</taxon>
        <taxon>Cyanophyceae</taxon>
        <taxon>Oscillatoriophycideae</taxon>
        <taxon>Aerosakkonematales</taxon>
        <taxon>Aerosakkonemataceae</taxon>
        <taxon>Floridanema</taxon>
        <taxon>Floridanema aerugineum</taxon>
    </lineage>
</organism>
<dbReference type="Proteomes" id="UP001576774">
    <property type="component" value="Unassembled WGS sequence"/>
</dbReference>
<dbReference type="RefSeq" id="WP_413274953.1">
    <property type="nucleotide sequence ID" value="NZ_JBHFNQ010000256.1"/>
</dbReference>
<protein>
    <recommendedName>
        <fullName evidence="3">LAGLIDADG homing endonuclease</fullName>
    </recommendedName>
</protein>
<evidence type="ECO:0008006" key="3">
    <source>
        <dbReference type="Google" id="ProtNLM"/>
    </source>
</evidence>
<evidence type="ECO:0000313" key="2">
    <source>
        <dbReference type="Proteomes" id="UP001576774"/>
    </source>
</evidence>
<comment type="caution">
    <text evidence="1">The sequence shown here is derived from an EMBL/GenBank/DDBJ whole genome shotgun (WGS) entry which is preliminary data.</text>
</comment>
<keyword evidence="2" id="KW-1185">Reference proteome</keyword>
<name>A0ABV4XGT6_9CYAN</name>
<reference evidence="1 2" key="1">
    <citation type="submission" date="2024-09" db="EMBL/GenBank/DDBJ databases">
        <title>Floridaenema gen nov. (Aerosakkonemataceae, Aerosakkonematales ord. nov., Cyanobacteria) from benthic tropical and subtropical fresh waters, with the description of four new species.</title>
        <authorList>
            <person name="Moretto J.A."/>
            <person name="Berthold D.E."/>
            <person name="Lefler F.W."/>
            <person name="Huang I.-S."/>
            <person name="Laughinghouse H. IV."/>
        </authorList>
    </citation>
    <scope>NUCLEOTIDE SEQUENCE [LARGE SCALE GENOMIC DNA]</scope>
    <source>
        <strain evidence="1 2">BLCC-F46</strain>
    </source>
</reference>
<proteinExistence type="predicted"/>
<evidence type="ECO:0000313" key="1">
    <source>
        <dbReference type="EMBL" id="MFB2881990.1"/>
    </source>
</evidence>
<dbReference type="EMBL" id="JBHFNQ010000256">
    <property type="protein sequence ID" value="MFB2881990.1"/>
    <property type="molecule type" value="Genomic_DNA"/>
</dbReference>
<accession>A0ABV4XGT6</accession>